<dbReference type="PANTHER" id="PTHR42771:SF3">
    <property type="entry name" value="PETROBACTIN IMPORT ATP-BINDING PROTEIN YCLP"/>
    <property type="match status" value="1"/>
</dbReference>
<evidence type="ECO:0000256" key="10">
    <source>
        <dbReference type="ARBA" id="ARBA00023136"/>
    </source>
</evidence>
<name>A0A1H8Z8X2_9PSED</name>
<organism evidence="12 13">
    <name type="scientific">Pseudomonas soli</name>
    <dbReference type="NCBI Taxonomy" id="1306993"/>
    <lineage>
        <taxon>Bacteria</taxon>
        <taxon>Pseudomonadati</taxon>
        <taxon>Pseudomonadota</taxon>
        <taxon>Gammaproteobacteria</taxon>
        <taxon>Pseudomonadales</taxon>
        <taxon>Pseudomonadaceae</taxon>
        <taxon>Pseudomonas</taxon>
    </lineage>
</organism>
<dbReference type="EMBL" id="FOEQ01000001">
    <property type="protein sequence ID" value="SEP60822.1"/>
    <property type="molecule type" value="Genomic_DNA"/>
</dbReference>
<sequence>MITLEHLHKAYGDKTVLEDVSLAFPAGQVTSLIGPNGAGKSTLLMCMARLLPASRGRILLDGQDIGRIAIADYARRVATLRQVLDFNLRLTVEDLVAFGRFPYSRGLLTADDHQVIDESLDFLGLQALRRAYLDELSGGQRQMAFLAMTIAQRTDLLLLDEPLNNLDMKHAVQIMQAIRRLCDEQGRTVILVVHDINFAANYSDHVVAMKQGAVHSHGPVAEVVTEANLRALFGLAFEILPSAQGFVCNYFNPSLSRELV</sequence>
<gene>
    <name evidence="12" type="ORF">SAMN05216230_10155</name>
</gene>
<keyword evidence="5" id="KW-0410">Iron transport</keyword>
<dbReference type="SUPFAM" id="SSF52540">
    <property type="entry name" value="P-loop containing nucleoside triphosphate hydrolases"/>
    <property type="match status" value="1"/>
</dbReference>
<dbReference type="InterPro" id="IPR027417">
    <property type="entry name" value="P-loop_NTPase"/>
</dbReference>
<dbReference type="FunFam" id="3.40.50.300:FF:000134">
    <property type="entry name" value="Iron-enterobactin ABC transporter ATP-binding protein"/>
    <property type="match status" value="1"/>
</dbReference>
<dbReference type="InterPro" id="IPR017871">
    <property type="entry name" value="ABC_transporter-like_CS"/>
</dbReference>
<keyword evidence="3" id="KW-0813">Transport</keyword>
<evidence type="ECO:0000256" key="9">
    <source>
        <dbReference type="ARBA" id="ARBA00023065"/>
    </source>
</evidence>
<dbReference type="RefSeq" id="WP_094009924.1">
    <property type="nucleotide sequence ID" value="NZ_FOEQ01000001.1"/>
</dbReference>
<dbReference type="PROSITE" id="PS50893">
    <property type="entry name" value="ABC_TRANSPORTER_2"/>
    <property type="match status" value="1"/>
</dbReference>
<evidence type="ECO:0000256" key="8">
    <source>
        <dbReference type="ARBA" id="ARBA00023004"/>
    </source>
</evidence>
<evidence type="ECO:0000256" key="1">
    <source>
        <dbReference type="ARBA" id="ARBA00004202"/>
    </source>
</evidence>
<evidence type="ECO:0000259" key="11">
    <source>
        <dbReference type="PROSITE" id="PS50893"/>
    </source>
</evidence>
<dbReference type="GO" id="GO:0005524">
    <property type="term" value="F:ATP binding"/>
    <property type="evidence" value="ECO:0007669"/>
    <property type="project" value="UniProtKB-KW"/>
</dbReference>
<evidence type="ECO:0000313" key="13">
    <source>
        <dbReference type="Proteomes" id="UP000199221"/>
    </source>
</evidence>
<keyword evidence="4" id="KW-1003">Cell membrane</keyword>
<dbReference type="InterPro" id="IPR051535">
    <property type="entry name" value="Siderophore_ABC-ATPase"/>
</dbReference>
<dbReference type="AlphaFoldDB" id="A0A1H8Z8X2"/>
<evidence type="ECO:0000256" key="2">
    <source>
        <dbReference type="ARBA" id="ARBA00005417"/>
    </source>
</evidence>
<protein>
    <submittedName>
        <fullName evidence="12">Iron complex transport system ATP-binding protein</fullName>
    </submittedName>
</protein>
<keyword evidence="6" id="KW-0547">Nucleotide-binding</keyword>
<dbReference type="GO" id="GO:0005886">
    <property type="term" value="C:plasma membrane"/>
    <property type="evidence" value="ECO:0007669"/>
    <property type="project" value="UniProtKB-SubCell"/>
</dbReference>
<keyword evidence="10" id="KW-0472">Membrane</keyword>
<proteinExistence type="inferred from homology"/>
<dbReference type="Proteomes" id="UP000199221">
    <property type="component" value="Unassembled WGS sequence"/>
</dbReference>
<evidence type="ECO:0000256" key="5">
    <source>
        <dbReference type="ARBA" id="ARBA00022496"/>
    </source>
</evidence>
<keyword evidence="8" id="KW-0408">Iron</keyword>
<evidence type="ECO:0000256" key="6">
    <source>
        <dbReference type="ARBA" id="ARBA00022741"/>
    </source>
</evidence>
<reference evidence="12 13" key="1">
    <citation type="submission" date="2016-10" db="EMBL/GenBank/DDBJ databases">
        <authorList>
            <person name="de Groot N.N."/>
        </authorList>
    </citation>
    <scope>NUCLEOTIDE SEQUENCE [LARGE SCALE GENOMIC DNA]</scope>
    <source>
        <strain evidence="12 13">LMG 27941</strain>
    </source>
</reference>
<dbReference type="GO" id="GO:0006826">
    <property type="term" value="P:iron ion transport"/>
    <property type="evidence" value="ECO:0007669"/>
    <property type="project" value="UniProtKB-KW"/>
</dbReference>
<comment type="subcellular location">
    <subcellularLocation>
        <location evidence="1">Cell membrane</location>
        <topology evidence="1">Peripheral membrane protein</topology>
    </subcellularLocation>
</comment>
<evidence type="ECO:0000256" key="4">
    <source>
        <dbReference type="ARBA" id="ARBA00022475"/>
    </source>
</evidence>
<dbReference type="GO" id="GO:0016887">
    <property type="term" value="F:ATP hydrolysis activity"/>
    <property type="evidence" value="ECO:0007669"/>
    <property type="project" value="InterPro"/>
</dbReference>
<dbReference type="InterPro" id="IPR003593">
    <property type="entry name" value="AAA+_ATPase"/>
</dbReference>
<evidence type="ECO:0000256" key="3">
    <source>
        <dbReference type="ARBA" id="ARBA00022448"/>
    </source>
</evidence>
<keyword evidence="7 12" id="KW-0067">ATP-binding</keyword>
<feature type="domain" description="ABC transporter" evidence="11">
    <location>
        <begin position="2"/>
        <end position="236"/>
    </location>
</feature>
<evidence type="ECO:0000313" key="12">
    <source>
        <dbReference type="EMBL" id="SEP60822.1"/>
    </source>
</evidence>
<accession>A0A1H8Z8X2</accession>
<dbReference type="PANTHER" id="PTHR42771">
    <property type="entry name" value="IRON(3+)-HYDROXAMATE IMPORT ATP-BINDING PROTEIN FHUC"/>
    <property type="match status" value="1"/>
</dbReference>
<dbReference type="SMART" id="SM00382">
    <property type="entry name" value="AAA"/>
    <property type="match status" value="1"/>
</dbReference>
<comment type="similarity">
    <text evidence="2">Belongs to the ABC transporter superfamily.</text>
</comment>
<dbReference type="PROSITE" id="PS00211">
    <property type="entry name" value="ABC_TRANSPORTER_1"/>
    <property type="match status" value="1"/>
</dbReference>
<evidence type="ECO:0000256" key="7">
    <source>
        <dbReference type="ARBA" id="ARBA00022840"/>
    </source>
</evidence>
<dbReference type="InterPro" id="IPR003439">
    <property type="entry name" value="ABC_transporter-like_ATP-bd"/>
</dbReference>
<dbReference type="Gene3D" id="3.40.50.300">
    <property type="entry name" value="P-loop containing nucleotide triphosphate hydrolases"/>
    <property type="match status" value="1"/>
</dbReference>
<keyword evidence="9" id="KW-0406">Ion transport</keyword>
<dbReference type="Pfam" id="PF00005">
    <property type="entry name" value="ABC_tran"/>
    <property type="match status" value="1"/>
</dbReference>
<dbReference type="CDD" id="cd03214">
    <property type="entry name" value="ABC_Iron-Siderophores_B12_Hemin"/>
    <property type="match status" value="1"/>
</dbReference>